<dbReference type="AlphaFoldDB" id="A0A8H3J432"/>
<accession>A0A8H3J432</accession>
<name>A0A8H3J432_9LECA</name>
<evidence type="ECO:0000256" key="3">
    <source>
        <dbReference type="ARBA" id="ARBA00022833"/>
    </source>
</evidence>
<dbReference type="GO" id="GO:0008270">
    <property type="term" value="F:zinc ion binding"/>
    <property type="evidence" value="ECO:0007669"/>
    <property type="project" value="UniProtKB-KW"/>
</dbReference>
<evidence type="ECO:0000259" key="5">
    <source>
        <dbReference type="PROSITE" id="PS50865"/>
    </source>
</evidence>
<evidence type="ECO:0000313" key="6">
    <source>
        <dbReference type="EMBL" id="CAF9940214.1"/>
    </source>
</evidence>
<sequence length="390" mass="44350">MASSFLFPDPTSSCTICDSPNAQACAGCHSTRYCSPECQQTDWPSHGLLCSKYTTHIDRPDPSYKRAIFFPPKENKPEFIWIECRTDKKIWVPGDTQECQVREHLDGGFPHRKLIQRNHLRSRNLTNSFQVICRETCLLDGSELNKSVIKATNGAAGSSWKGPIVAMKKIGRGAYPREYMDIDMTCYRDVVDYFISYRDGSAPRGKMKRIMWGKVRGVKINCKGDQSTSGAEVYSAVDVPRQHPVFLGPIVPISRLVGMPIHTRRYPPNRLWKDDHDHVDSPYENVPATCIHMISDRNKDWWGLAPIKWQYDVGSVLVVRSDNQDVTTQQVEALCHFCQFKMQPLFENALGGGLVEMTRAEVMRYITPGAFRDYVAEMRAGKVEEGEEEE</sequence>
<comment type="caution">
    <text evidence="6">The sequence shown here is derived from an EMBL/GenBank/DDBJ whole genome shotgun (WGS) entry which is preliminary data.</text>
</comment>
<evidence type="ECO:0000256" key="4">
    <source>
        <dbReference type="PROSITE-ProRule" id="PRU00134"/>
    </source>
</evidence>
<gene>
    <name evidence="6" type="ORF">IMSHALPRED_001794</name>
</gene>
<reference evidence="6" key="1">
    <citation type="submission" date="2021-03" db="EMBL/GenBank/DDBJ databases">
        <authorList>
            <person name="Tagirdzhanova G."/>
        </authorList>
    </citation>
    <scope>NUCLEOTIDE SEQUENCE</scope>
</reference>
<dbReference type="PROSITE" id="PS50865">
    <property type="entry name" value="ZF_MYND_2"/>
    <property type="match status" value="1"/>
</dbReference>
<protein>
    <recommendedName>
        <fullName evidence="5">MYND-type domain-containing protein</fullName>
    </recommendedName>
</protein>
<proteinExistence type="predicted"/>
<dbReference type="Pfam" id="PF01753">
    <property type="entry name" value="zf-MYND"/>
    <property type="match status" value="1"/>
</dbReference>
<keyword evidence="2 4" id="KW-0863">Zinc-finger</keyword>
<keyword evidence="7" id="KW-1185">Reference proteome</keyword>
<evidence type="ECO:0000313" key="7">
    <source>
        <dbReference type="Proteomes" id="UP000664534"/>
    </source>
</evidence>
<dbReference type="PROSITE" id="PS01360">
    <property type="entry name" value="ZF_MYND_1"/>
    <property type="match status" value="1"/>
</dbReference>
<dbReference type="Proteomes" id="UP000664534">
    <property type="component" value="Unassembled WGS sequence"/>
</dbReference>
<dbReference type="SUPFAM" id="SSF144232">
    <property type="entry name" value="HIT/MYND zinc finger-like"/>
    <property type="match status" value="1"/>
</dbReference>
<dbReference type="InterPro" id="IPR002893">
    <property type="entry name" value="Znf_MYND"/>
</dbReference>
<organism evidence="6 7">
    <name type="scientific">Imshaugia aleurites</name>
    <dbReference type="NCBI Taxonomy" id="172621"/>
    <lineage>
        <taxon>Eukaryota</taxon>
        <taxon>Fungi</taxon>
        <taxon>Dikarya</taxon>
        <taxon>Ascomycota</taxon>
        <taxon>Pezizomycotina</taxon>
        <taxon>Lecanoromycetes</taxon>
        <taxon>OSLEUM clade</taxon>
        <taxon>Lecanoromycetidae</taxon>
        <taxon>Lecanorales</taxon>
        <taxon>Lecanorineae</taxon>
        <taxon>Parmeliaceae</taxon>
        <taxon>Imshaugia</taxon>
    </lineage>
</organism>
<keyword evidence="1" id="KW-0479">Metal-binding</keyword>
<dbReference type="Gene3D" id="6.10.140.2220">
    <property type="match status" value="1"/>
</dbReference>
<dbReference type="EMBL" id="CAJPDT010000128">
    <property type="protein sequence ID" value="CAF9940214.1"/>
    <property type="molecule type" value="Genomic_DNA"/>
</dbReference>
<evidence type="ECO:0000256" key="2">
    <source>
        <dbReference type="ARBA" id="ARBA00022771"/>
    </source>
</evidence>
<feature type="domain" description="MYND-type" evidence="5">
    <location>
        <begin position="14"/>
        <end position="50"/>
    </location>
</feature>
<dbReference type="OrthoDB" id="437457at2759"/>
<keyword evidence="3" id="KW-0862">Zinc</keyword>
<evidence type="ECO:0000256" key="1">
    <source>
        <dbReference type="ARBA" id="ARBA00022723"/>
    </source>
</evidence>